<dbReference type="PATRIC" id="fig|66876.3.peg.5449"/>
<proteinExistence type="predicted"/>
<gene>
    <name evidence="1" type="ORF">ADL29_24875</name>
</gene>
<dbReference type="AlphaFoldDB" id="A0A0N0GXS7"/>
<dbReference type="RefSeq" id="WP_053925811.1">
    <property type="nucleotide sequence ID" value="NZ_LGKG01000149.1"/>
</dbReference>
<evidence type="ECO:0000313" key="2">
    <source>
        <dbReference type="Proteomes" id="UP000037982"/>
    </source>
</evidence>
<protein>
    <recommendedName>
        <fullName evidence="3">RacO protein</fullName>
    </recommendedName>
</protein>
<keyword evidence="2" id="KW-1185">Reference proteome</keyword>
<dbReference type="InterPro" id="IPR045683">
    <property type="entry name" value="DUF6192"/>
</dbReference>
<evidence type="ECO:0008006" key="3">
    <source>
        <dbReference type="Google" id="ProtNLM"/>
    </source>
</evidence>
<comment type="caution">
    <text evidence="1">The sequence shown here is derived from an EMBL/GenBank/DDBJ whole genome shotgun (WGS) entry which is preliminary data.</text>
</comment>
<reference evidence="2" key="1">
    <citation type="submission" date="2015-07" db="EMBL/GenBank/DDBJ databases">
        <authorList>
            <person name="Ju K.-S."/>
            <person name="Doroghazi J.R."/>
            <person name="Metcalf W.W."/>
        </authorList>
    </citation>
    <scope>NUCLEOTIDE SEQUENCE [LARGE SCALE GENOMIC DNA]</scope>
    <source>
        <strain evidence="2">NRRL ISP-5002</strain>
    </source>
</reference>
<sequence length="309" mass="34430">MGAIGIPEGFEKAEWDAYVRKGRKLIKQISDAKFSLGDTLNEMLVHRGRGHGEVTEIITAYARQIGSTFETLKHYRYVASAWPEEQRRSDVAWSVHRELAAHPDRFGLIRTQPPDPVTKEPTDWTYDQALRATERDPGYPVTREEKVERVSSILRDSDVAADAVGRLLQRPEVASRVVDDRCSRKAIKEATAERYRKLDDEVVAARELAAEPVDEDPGASAQPAVDFRQTPPAVLRILGLCTSFCVSMRDAIFDVQGENLAPEGKAAITESLEKVREICSWCEDSMTSGRAGMDEALARLLRTEGGEDS</sequence>
<dbReference type="EMBL" id="LGKG01000149">
    <property type="protein sequence ID" value="KPC61311.1"/>
    <property type="molecule type" value="Genomic_DNA"/>
</dbReference>
<accession>A0A0N0GXS7</accession>
<organism evidence="1 2">
    <name type="scientific">Streptomyces chattanoogensis</name>
    <dbReference type="NCBI Taxonomy" id="66876"/>
    <lineage>
        <taxon>Bacteria</taxon>
        <taxon>Bacillati</taxon>
        <taxon>Actinomycetota</taxon>
        <taxon>Actinomycetes</taxon>
        <taxon>Kitasatosporales</taxon>
        <taxon>Streptomycetaceae</taxon>
        <taxon>Streptomyces</taxon>
    </lineage>
</organism>
<name>A0A0N0GXS7_9ACTN</name>
<dbReference type="Pfam" id="PF19691">
    <property type="entry name" value="DUF6192"/>
    <property type="match status" value="1"/>
</dbReference>
<dbReference type="Proteomes" id="UP000037982">
    <property type="component" value="Unassembled WGS sequence"/>
</dbReference>
<evidence type="ECO:0000313" key="1">
    <source>
        <dbReference type="EMBL" id="KPC61311.1"/>
    </source>
</evidence>